<dbReference type="EMBL" id="FWXZ01000006">
    <property type="protein sequence ID" value="SMC78959.1"/>
    <property type="molecule type" value="Genomic_DNA"/>
</dbReference>
<dbReference type="Proteomes" id="UP000192328">
    <property type="component" value="Unassembled WGS sequence"/>
</dbReference>
<comment type="caution">
    <text evidence="1">The sequence shown here is derived from an EMBL/GenBank/DDBJ whole genome shotgun (WGS) entry which is preliminary data.</text>
</comment>
<organism evidence="1 2">
    <name type="scientific">Aristaeella lactis</name>
    <dbReference type="NCBI Taxonomy" id="3046383"/>
    <lineage>
        <taxon>Bacteria</taxon>
        <taxon>Bacillati</taxon>
        <taxon>Bacillota</taxon>
        <taxon>Clostridia</taxon>
        <taxon>Eubacteriales</taxon>
        <taxon>Aristaeellaceae</taxon>
        <taxon>Aristaeella</taxon>
    </lineage>
</organism>
<evidence type="ECO:0000313" key="1">
    <source>
        <dbReference type="EMBL" id="SMC78959.1"/>
    </source>
</evidence>
<evidence type="ECO:0000313" key="2">
    <source>
        <dbReference type="Proteomes" id="UP000192328"/>
    </source>
</evidence>
<proteinExistence type="predicted"/>
<keyword evidence="2" id="KW-1185">Reference proteome</keyword>
<reference evidence="1" key="1">
    <citation type="submission" date="2017-04" db="EMBL/GenBank/DDBJ databases">
        <authorList>
            <person name="Varghese N."/>
            <person name="Submissions S."/>
        </authorList>
    </citation>
    <scope>NUCLEOTIDE SEQUENCE</scope>
    <source>
        <strain evidence="1">WTE2008</strain>
    </source>
</reference>
<gene>
    <name evidence="1" type="ORF">SAMN06297397_2498</name>
</gene>
<protein>
    <submittedName>
        <fullName evidence="1">NlpC/P60 family protein</fullName>
    </submittedName>
</protein>
<name>A0AC61PNQ3_9FIRM</name>
<sequence length="281" mass="32221">MKKFKGILLVLLAVMMLVPGFCRADRYRVLDAALSMLEEGNPFLVHYNEDTGADIKARYPLGCPYFWGGRHESRILHIASPEQASDYYQTDKQYLYGFDCAGFTRWIMAQAGYAEHDSISNLLDFNKYKEYVNYPASKVTGDDRTTELRVGDLVAILHPDGGHHIAMYIGTLLDYGYTRHNLPAKLVPYLYYPLLIHCTGSSDYYERYRTYLEENGMENVLPPFGGVVVTLLDAPASDAPYRTPAVEGLESEPCFDLEGYHLQVTSLENERRIRWIRWKQK</sequence>
<accession>A0AC61PNQ3</accession>